<feature type="transmembrane region" description="Helical" evidence="1">
    <location>
        <begin position="188"/>
        <end position="206"/>
    </location>
</feature>
<feature type="transmembrane region" description="Helical" evidence="1">
    <location>
        <begin position="58"/>
        <end position="76"/>
    </location>
</feature>
<sequence length="220" mass="24998">MEFSTGKQKVIIVSSLVLFLLLAIFREQLIHMDEAIYSWLTAYELPGIFSIMEGLTEIGSGEMISIITFIIAAILAFKRLWSYAFFSLVVTFGGIFINLALKMTIQRGRPGESRDLEVFGHSLDLTSYSFPSGHSMRIVLLALILIFLAVHFIKSKKLKTITVVLCIALPLLVCVSRVIIGMHYFTDVLAAAFVAIFWFQVCYLFFTERFSSKTRVHQRY</sequence>
<dbReference type="Gene3D" id="1.20.144.10">
    <property type="entry name" value="Phosphatidic acid phosphatase type 2/haloperoxidase"/>
    <property type="match status" value="1"/>
</dbReference>
<evidence type="ECO:0000313" key="3">
    <source>
        <dbReference type="EMBL" id="GGN65187.1"/>
    </source>
</evidence>
<dbReference type="SUPFAM" id="SSF48317">
    <property type="entry name" value="Acid phosphatase/Vanadium-dependent haloperoxidase"/>
    <property type="match status" value="1"/>
</dbReference>
<dbReference type="AlphaFoldDB" id="A0A917Y3Q7"/>
<dbReference type="InterPro" id="IPR036938">
    <property type="entry name" value="PAP2/HPO_sf"/>
</dbReference>
<proteinExistence type="predicted"/>
<reference evidence="3" key="1">
    <citation type="journal article" date="2014" name="Int. J. Syst. Evol. Microbiol.">
        <title>Complete genome sequence of Corynebacterium casei LMG S-19264T (=DSM 44701T), isolated from a smear-ripened cheese.</title>
        <authorList>
            <consortium name="US DOE Joint Genome Institute (JGI-PGF)"/>
            <person name="Walter F."/>
            <person name="Albersmeier A."/>
            <person name="Kalinowski J."/>
            <person name="Ruckert C."/>
        </authorList>
    </citation>
    <scope>NUCLEOTIDE SEQUENCE</scope>
    <source>
        <strain evidence="3">JCM 17251</strain>
    </source>
</reference>
<name>A0A917Y3Q7_9BACI</name>
<reference evidence="3" key="2">
    <citation type="submission" date="2020-09" db="EMBL/GenBank/DDBJ databases">
        <authorList>
            <person name="Sun Q."/>
            <person name="Ohkuma M."/>
        </authorList>
    </citation>
    <scope>NUCLEOTIDE SEQUENCE</scope>
    <source>
        <strain evidence="3">JCM 17251</strain>
    </source>
</reference>
<feature type="transmembrane region" description="Helical" evidence="1">
    <location>
        <begin position="83"/>
        <end position="101"/>
    </location>
</feature>
<dbReference type="CDD" id="cd03392">
    <property type="entry name" value="PAP2_like_2"/>
    <property type="match status" value="1"/>
</dbReference>
<evidence type="ECO:0000259" key="2">
    <source>
        <dbReference type="SMART" id="SM00014"/>
    </source>
</evidence>
<dbReference type="InterPro" id="IPR000326">
    <property type="entry name" value="PAP2/HPO"/>
</dbReference>
<dbReference type="Pfam" id="PF01569">
    <property type="entry name" value="PAP2"/>
    <property type="match status" value="1"/>
</dbReference>
<protein>
    <recommendedName>
        <fullName evidence="2">Phosphatidic acid phosphatase type 2/haloperoxidase domain-containing protein</fullName>
    </recommendedName>
</protein>
<dbReference type="PANTHER" id="PTHR14969">
    <property type="entry name" value="SPHINGOSINE-1-PHOSPHATE PHOSPHOHYDROLASE"/>
    <property type="match status" value="1"/>
</dbReference>
<accession>A0A917Y3Q7</accession>
<gene>
    <name evidence="3" type="ORF">GCM10007971_33800</name>
</gene>
<feature type="transmembrane region" description="Helical" evidence="1">
    <location>
        <begin position="134"/>
        <end position="153"/>
    </location>
</feature>
<feature type="domain" description="Phosphatidic acid phosphatase type 2/haloperoxidase" evidence="2">
    <location>
        <begin position="84"/>
        <end position="203"/>
    </location>
</feature>
<keyword evidence="1" id="KW-1133">Transmembrane helix</keyword>
<keyword evidence="1" id="KW-0812">Transmembrane</keyword>
<keyword evidence="1" id="KW-0472">Membrane</keyword>
<evidence type="ECO:0000256" key="1">
    <source>
        <dbReference type="SAM" id="Phobius"/>
    </source>
</evidence>
<dbReference type="RefSeq" id="WP_188859086.1">
    <property type="nucleotide sequence ID" value="NZ_BMOS01000035.1"/>
</dbReference>
<feature type="transmembrane region" description="Helical" evidence="1">
    <location>
        <begin position="160"/>
        <end position="182"/>
    </location>
</feature>
<dbReference type="PANTHER" id="PTHR14969:SF13">
    <property type="entry name" value="AT30094P"/>
    <property type="match status" value="1"/>
</dbReference>
<comment type="caution">
    <text evidence="3">The sequence shown here is derived from an EMBL/GenBank/DDBJ whole genome shotgun (WGS) entry which is preliminary data.</text>
</comment>
<dbReference type="SMART" id="SM00014">
    <property type="entry name" value="acidPPc"/>
    <property type="match status" value="1"/>
</dbReference>
<organism evidence="3 4">
    <name type="scientific">Oceanobacillus indicireducens</name>
    <dbReference type="NCBI Taxonomy" id="1004261"/>
    <lineage>
        <taxon>Bacteria</taxon>
        <taxon>Bacillati</taxon>
        <taxon>Bacillota</taxon>
        <taxon>Bacilli</taxon>
        <taxon>Bacillales</taxon>
        <taxon>Bacillaceae</taxon>
        <taxon>Oceanobacillus</taxon>
    </lineage>
</organism>
<dbReference type="Proteomes" id="UP000624041">
    <property type="component" value="Unassembled WGS sequence"/>
</dbReference>
<evidence type="ECO:0000313" key="4">
    <source>
        <dbReference type="Proteomes" id="UP000624041"/>
    </source>
</evidence>
<keyword evidence="4" id="KW-1185">Reference proteome</keyword>
<dbReference type="EMBL" id="BMOS01000035">
    <property type="protein sequence ID" value="GGN65187.1"/>
    <property type="molecule type" value="Genomic_DNA"/>
</dbReference>